<gene>
    <name evidence="1" type="ORF">EDM22_12290</name>
</gene>
<keyword evidence="2" id="KW-1185">Reference proteome</keyword>
<evidence type="ECO:0000313" key="2">
    <source>
        <dbReference type="Proteomes" id="UP000275048"/>
    </source>
</evidence>
<evidence type="ECO:0000313" key="1">
    <source>
        <dbReference type="EMBL" id="RNB47403.1"/>
    </source>
</evidence>
<proteinExistence type="predicted"/>
<dbReference type="EMBL" id="RHHB01000025">
    <property type="protein sequence ID" value="RNB47403.1"/>
    <property type="molecule type" value="Genomic_DNA"/>
</dbReference>
<reference evidence="1 2" key="1">
    <citation type="submission" date="2018-10" db="EMBL/GenBank/DDBJ databases">
        <title>Isolation, diversity and antibacterial activity of antinobacteria from the wheat rhizosphere soil.</title>
        <authorList>
            <person name="Sun T."/>
        </authorList>
    </citation>
    <scope>NUCLEOTIDE SEQUENCE [LARGE SCALE GENOMIC DNA]</scope>
    <source>
        <strain evidence="1 2">SJ-23</strain>
    </source>
</reference>
<sequence length="60" mass="6414">MATREERFERAAEILLDIAERILREDEEAALAAALAELVVDGEAASIAEAAAMLRADSKG</sequence>
<accession>A0A3M8A825</accession>
<dbReference type="RefSeq" id="WP_122937343.1">
    <property type="nucleotide sequence ID" value="NZ_JBHSNT010000098.1"/>
</dbReference>
<dbReference type="Proteomes" id="UP000275048">
    <property type="component" value="Unassembled WGS sequence"/>
</dbReference>
<protein>
    <submittedName>
        <fullName evidence="1">Uncharacterized protein</fullName>
    </submittedName>
</protein>
<dbReference type="AlphaFoldDB" id="A0A3M8A825"/>
<name>A0A3M8A825_9MICO</name>
<organism evidence="1 2">
    <name type="scientific">Agromyces tardus</name>
    <dbReference type="NCBI Taxonomy" id="2583849"/>
    <lineage>
        <taxon>Bacteria</taxon>
        <taxon>Bacillati</taxon>
        <taxon>Actinomycetota</taxon>
        <taxon>Actinomycetes</taxon>
        <taxon>Micrococcales</taxon>
        <taxon>Microbacteriaceae</taxon>
        <taxon>Agromyces</taxon>
    </lineage>
</organism>
<comment type="caution">
    <text evidence="1">The sequence shown here is derived from an EMBL/GenBank/DDBJ whole genome shotgun (WGS) entry which is preliminary data.</text>
</comment>